<name>A0A9K3J7I5_HELAN</name>
<proteinExistence type="predicted"/>
<dbReference type="Gramene" id="mRNA:HanXRQr2_Chr04g0162501">
    <property type="protein sequence ID" value="mRNA:HanXRQr2_Chr04g0162501"/>
    <property type="gene ID" value="HanXRQr2_Chr04g0162501"/>
</dbReference>
<accession>A0A9K3J7I5</accession>
<evidence type="ECO:0000313" key="1">
    <source>
        <dbReference type="EMBL" id="KAF5809864.1"/>
    </source>
</evidence>
<dbReference type="PANTHER" id="PTHR31099:SF41">
    <property type="entry name" value="TRANSPOSASE (PUTATIVE), GYPSY TYPE-RELATED"/>
    <property type="match status" value="1"/>
</dbReference>
<gene>
    <name evidence="1" type="ORF">HanXRQr2_Chr04g0162501</name>
</gene>
<reference evidence="1" key="1">
    <citation type="journal article" date="2017" name="Nature">
        <title>The sunflower genome provides insights into oil metabolism, flowering and Asterid evolution.</title>
        <authorList>
            <person name="Badouin H."/>
            <person name="Gouzy J."/>
            <person name="Grassa C.J."/>
            <person name="Murat F."/>
            <person name="Staton S.E."/>
            <person name="Cottret L."/>
            <person name="Lelandais-Briere C."/>
            <person name="Owens G.L."/>
            <person name="Carrere S."/>
            <person name="Mayjonade B."/>
            <person name="Legrand L."/>
            <person name="Gill N."/>
            <person name="Kane N.C."/>
            <person name="Bowers J.E."/>
            <person name="Hubner S."/>
            <person name="Bellec A."/>
            <person name="Berard A."/>
            <person name="Berges H."/>
            <person name="Blanchet N."/>
            <person name="Boniface M.C."/>
            <person name="Brunel D."/>
            <person name="Catrice O."/>
            <person name="Chaidir N."/>
            <person name="Claudel C."/>
            <person name="Donnadieu C."/>
            <person name="Faraut T."/>
            <person name="Fievet G."/>
            <person name="Helmstetter N."/>
            <person name="King M."/>
            <person name="Knapp S.J."/>
            <person name="Lai Z."/>
            <person name="Le Paslier M.C."/>
            <person name="Lippi Y."/>
            <person name="Lorenzon L."/>
            <person name="Mandel J.R."/>
            <person name="Marage G."/>
            <person name="Marchand G."/>
            <person name="Marquand E."/>
            <person name="Bret-Mestries E."/>
            <person name="Morien E."/>
            <person name="Nambeesan S."/>
            <person name="Nguyen T."/>
            <person name="Pegot-Espagnet P."/>
            <person name="Pouilly N."/>
            <person name="Raftis F."/>
            <person name="Sallet E."/>
            <person name="Schiex T."/>
            <person name="Thomas J."/>
            <person name="Vandecasteele C."/>
            <person name="Vares D."/>
            <person name="Vear F."/>
            <person name="Vautrin S."/>
            <person name="Crespi M."/>
            <person name="Mangin B."/>
            <person name="Burke J.M."/>
            <person name="Salse J."/>
            <person name="Munos S."/>
            <person name="Vincourt P."/>
            <person name="Rieseberg L.H."/>
            <person name="Langlade N.B."/>
        </authorList>
    </citation>
    <scope>NUCLEOTIDE SEQUENCE</scope>
    <source>
        <tissue evidence="1">Leaves</tissue>
    </source>
</reference>
<dbReference type="Proteomes" id="UP000215914">
    <property type="component" value="Unassembled WGS sequence"/>
</dbReference>
<comment type="caution">
    <text evidence="1">The sequence shown here is derived from an EMBL/GenBank/DDBJ whole genome shotgun (WGS) entry which is preliminary data.</text>
</comment>
<reference evidence="1" key="2">
    <citation type="submission" date="2020-06" db="EMBL/GenBank/DDBJ databases">
        <title>Helianthus annuus Genome sequencing and assembly Release 2.</title>
        <authorList>
            <person name="Gouzy J."/>
            <person name="Langlade N."/>
            <person name="Munos S."/>
        </authorList>
    </citation>
    <scope>NUCLEOTIDE SEQUENCE</scope>
    <source>
        <tissue evidence="1">Leaves</tissue>
    </source>
</reference>
<protein>
    <recommendedName>
        <fullName evidence="3">Transposase (Putative), gypsy type</fullName>
    </recommendedName>
</protein>
<dbReference type="EMBL" id="MNCJ02000319">
    <property type="protein sequence ID" value="KAF5809864.1"/>
    <property type="molecule type" value="Genomic_DNA"/>
</dbReference>
<evidence type="ECO:0008006" key="3">
    <source>
        <dbReference type="Google" id="ProtNLM"/>
    </source>
</evidence>
<sequence length="233" mass="26274">MGARKDMGVTFSQFTQEEVDSFCEHLGIDSSVNPVAPGCDKSIDQCPPGFVALYCRHFDFPNLRYPFSIFVLNVLEYYRVSFGQLHPQGVAPLDNYILKFCIDISLISSLMTTLGSWKDRFFWVYESVIPCKMVWGHPDTVLNELEPSVFELDEGLLTALRDCPRLRPFPEHLLVSTGVSVLWDKPNQDPMFMRGDQVMSALDFIKANDTFDVVLGDVEAIEGEDAVTRTAEG</sequence>
<dbReference type="AlphaFoldDB" id="A0A9K3J7I5"/>
<keyword evidence="2" id="KW-1185">Reference proteome</keyword>
<organism evidence="1 2">
    <name type="scientific">Helianthus annuus</name>
    <name type="common">Common sunflower</name>
    <dbReference type="NCBI Taxonomy" id="4232"/>
    <lineage>
        <taxon>Eukaryota</taxon>
        <taxon>Viridiplantae</taxon>
        <taxon>Streptophyta</taxon>
        <taxon>Embryophyta</taxon>
        <taxon>Tracheophyta</taxon>
        <taxon>Spermatophyta</taxon>
        <taxon>Magnoliopsida</taxon>
        <taxon>eudicotyledons</taxon>
        <taxon>Gunneridae</taxon>
        <taxon>Pentapetalae</taxon>
        <taxon>asterids</taxon>
        <taxon>campanulids</taxon>
        <taxon>Asterales</taxon>
        <taxon>Asteraceae</taxon>
        <taxon>Asteroideae</taxon>
        <taxon>Heliantheae alliance</taxon>
        <taxon>Heliantheae</taxon>
        <taxon>Helianthus</taxon>
    </lineage>
</organism>
<dbReference type="PANTHER" id="PTHR31099">
    <property type="entry name" value="OS06G0165300 PROTEIN"/>
    <property type="match status" value="1"/>
</dbReference>
<evidence type="ECO:0000313" key="2">
    <source>
        <dbReference type="Proteomes" id="UP000215914"/>
    </source>
</evidence>